<evidence type="ECO:0000313" key="2">
    <source>
        <dbReference type="Proteomes" id="UP000601597"/>
    </source>
</evidence>
<protein>
    <recommendedName>
        <fullName evidence="3">Lipoprotein</fullName>
    </recommendedName>
</protein>
<proteinExistence type="predicted"/>
<organism evidence="1 2">
    <name type="scientific">Marinobacter zhanjiangensis</name>
    <dbReference type="NCBI Taxonomy" id="578215"/>
    <lineage>
        <taxon>Bacteria</taxon>
        <taxon>Pseudomonadati</taxon>
        <taxon>Pseudomonadota</taxon>
        <taxon>Gammaproteobacteria</taxon>
        <taxon>Pseudomonadales</taxon>
        <taxon>Marinobacteraceae</taxon>
        <taxon>Marinobacter</taxon>
    </lineage>
</organism>
<gene>
    <name evidence="1" type="ORF">GCM10007071_11150</name>
</gene>
<evidence type="ECO:0008006" key="3">
    <source>
        <dbReference type="Google" id="ProtNLM"/>
    </source>
</evidence>
<dbReference type="EMBL" id="BMXV01000002">
    <property type="protein sequence ID" value="GGY66132.1"/>
    <property type="molecule type" value="Genomic_DNA"/>
</dbReference>
<comment type="caution">
    <text evidence="1">The sequence shown here is derived from an EMBL/GenBank/DDBJ whole genome shotgun (WGS) entry which is preliminary data.</text>
</comment>
<evidence type="ECO:0000313" key="1">
    <source>
        <dbReference type="EMBL" id="GGY66132.1"/>
    </source>
</evidence>
<reference evidence="2" key="1">
    <citation type="journal article" date="2019" name="Int. J. Syst. Evol. Microbiol.">
        <title>The Global Catalogue of Microorganisms (GCM) 10K type strain sequencing project: providing services to taxonomists for standard genome sequencing and annotation.</title>
        <authorList>
            <consortium name="The Broad Institute Genomics Platform"/>
            <consortium name="The Broad Institute Genome Sequencing Center for Infectious Disease"/>
            <person name="Wu L."/>
            <person name="Ma J."/>
        </authorList>
    </citation>
    <scope>NUCLEOTIDE SEQUENCE [LARGE SCALE GENOMIC DNA]</scope>
    <source>
        <strain evidence="2">KCTC 22280</strain>
    </source>
</reference>
<accession>A0ABQ3AU42</accession>
<keyword evidence="2" id="KW-1185">Reference proteome</keyword>
<dbReference type="Proteomes" id="UP000601597">
    <property type="component" value="Unassembled WGS sequence"/>
</dbReference>
<name>A0ABQ3AU42_9GAMM</name>
<dbReference type="RefSeq" id="WP_189574043.1">
    <property type="nucleotide sequence ID" value="NZ_BMXV01000002.1"/>
</dbReference>
<sequence>MNLAQLLRGTTLGLALSIAGCAGTPEQKPTNAAPLQVSYQEMAADLNADPSFATYEKHLSRKLSEDMEPDLGPDPDEHVEFLSPPFWYEEVRNFHEGTRDGKQCLTVNGISVDGDPISAGIEYVDEQGQKKIRAVEIALFEQVGELPLEVWCPVRPDEI</sequence>